<name>A0A8S5SR25_9CAUD</name>
<accession>A0A8S5SR25</accession>
<reference evidence="1" key="1">
    <citation type="journal article" date="2021" name="Proc. Natl. Acad. Sci. U.S.A.">
        <title>A Catalog of Tens of Thousands of Viruses from Human Metagenomes Reveals Hidden Associations with Chronic Diseases.</title>
        <authorList>
            <person name="Tisza M.J."/>
            <person name="Buck C.B."/>
        </authorList>
    </citation>
    <scope>NUCLEOTIDE SEQUENCE</scope>
    <source>
        <strain evidence="1">CtLdn10</strain>
    </source>
</reference>
<proteinExistence type="predicted"/>
<sequence length="158" mass="17185">MDNNDKCRESFLDDIVKVELYKTADCTIPLPFGIALSSINNVTLGQPVISFSVGDMADCELADSPVLKVTSDRHPSGLVYTHDLQMTLTDGEDTARSVLNTLVGVDFIAVYTLADGSRRMTYSCPSASSYDVEDTSSSASTLLIKVKMLSMSNRIKML</sequence>
<dbReference type="EMBL" id="BK032647">
    <property type="protein sequence ID" value="DAF53143.1"/>
    <property type="molecule type" value="Genomic_DNA"/>
</dbReference>
<protein>
    <submittedName>
        <fullName evidence="1">Uncharacterized protein</fullName>
    </submittedName>
</protein>
<organism evidence="1">
    <name type="scientific">Siphoviridae sp. ctLdn10</name>
    <dbReference type="NCBI Taxonomy" id="2827847"/>
    <lineage>
        <taxon>Viruses</taxon>
        <taxon>Duplodnaviria</taxon>
        <taxon>Heunggongvirae</taxon>
        <taxon>Uroviricota</taxon>
        <taxon>Caudoviricetes</taxon>
    </lineage>
</organism>
<evidence type="ECO:0000313" key="1">
    <source>
        <dbReference type="EMBL" id="DAF53143.1"/>
    </source>
</evidence>